<reference evidence="2 3" key="1">
    <citation type="submission" date="2017-02" db="EMBL/GenBank/DDBJ databases">
        <title>Comparative genomic analysis of Brazilian Leptospira kirschneri strains of different serogroups.</title>
        <authorList>
            <person name="Moreno L.Z."/>
            <person name="Miraglia F."/>
            <person name="Kremer F.S."/>
            <person name="Eslabao M.R."/>
            <person name="Lilenbaum W."/>
            <person name="Dellagostin O.A."/>
            <person name="Moreno A.M."/>
        </authorList>
    </citation>
    <scope>NUCLEOTIDE SEQUENCE [LARGE SCALE GENOMIC DNA]</scope>
    <source>
        <strain evidence="2 3">M110/06</strain>
    </source>
</reference>
<keyword evidence="1" id="KW-0472">Membrane</keyword>
<evidence type="ECO:0000313" key="2">
    <source>
        <dbReference type="EMBL" id="OOV40214.1"/>
    </source>
</evidence>
<dbReference type="AlphaFoldDB" id="A0A1T1DH82"/>
<gene>
    <name evidence="2" type="ORF">B1J93_17870</name>
</gene>
<accession>A0A1T1DH82</accession>
<feature type="transmembrane region" description="Helical" evidence="1">
    <location>
        <begin position="39"/>
        <end position="60"/>
    </location>
</feature>
<keyword evidence="1" id="KW-0812">Transmembrane</keyword>
<protein>
    <submittedName>
        <fullName evidence="2">Uncharacterized protein</fullName>
    </submittedName>
</protein>
<organism evidence="2 3">
    <name type="scientific">Leptospira kirschneri serovar Pomona</name>
    <dbReference type="NCBI Taxonomy" id="561005"/>
    <lineage>
        <taxon>Bacteria</taxon>
        <taxon>Pseudomonadati</taxon>
        <taxon>Spirochaetota</taxon>
        <taxon>Spirochaetia</taxon>
        <taxon>Leptospirales</taxon>
        <taxon>Leptospiraceae</taxon>
        <taxon>Leptospira</taxon>
    </lineage>
</organism>
<comment type="caution">
    <text evidence="2">The sequence shown here is derived from an EMBL/GenBank/DDBJ whole genome shotgun (WGS) entry which is preliminary data.</text>
</comment>
<evidence type="ECO:0000256" key="1">
    <source>
        <dbReference type="SAM" id="Phobius"/>
    </source>
</evidence>
<keyword evidence="1" id="KW-1133">Transmembrane helix</keyword>
<proteinExistence type="predicted"/>
<dbReference type="Proteomes" id="UP000191008">
    <property type="component" value="Unassembled WGS sequence"/>
</dbReference>
<evidence type="ECO:0000313" key="3">
    <source>
        <dbReference type="Proteomes" id="UP000191008"/>
    </source>
</evidence>
<dbReference type="EMBL" id="MVIT01000077">
    <property type="protein sequence ID" value="OOV40214.1"/>
    <property type="molecule type" value="Genomic_DNA"/>
</dbReference>
<sequence length="66" mass="7424">MACNCGSHSSLSKSVNGELGFWPFDWIEKKATEFCLDKAYGHITPIIAFIICIFVILFLGGRLKWV</sequence>
<name>A0A1T1DH82_9LEPT</name>
<dbReference type="RefSeq" id="WP_082293454.1">
    <property type="nucleotide sequence ID" value="NZ_MVIT01000077.1"/>
</dbReference>